<evidence type="ECO:0000256" key="2">
    <source>
        <dbReference type="SAM" id="SignalP"/>
    </source>
</evidence>
<organism evidence="3 4">
    <name type="scientific">Iphiclides podalirius</name>
    <name type="common">scarce swallowtail</name>
    <dbReference type="NCBI Taxonomy" id="110791"/>
    <lineage>
        <taxon>Eukaryota</taxon>
        <taxon>Metazoa</taxon>
        <taxon>Ecdysozoa</taxon>
        <taxon>Arthropoda</taxon>
        <taxon>Hexapoda</taxon>
        <taxon>Insecta</taxon>
        <taxon>Pterygota</taxon>
        <taxon>Neoptera</taxon>
        <taxon>Endopterygota</taxon>
        <taxon>Lepidoptera</taxon>
        <taxon>Glossata</taxon>
        <taxon>Ditrysia</taxon>
        <taxon>Papilionoidea</taxon>
        <taxon>Papilionidae</taxon>
        <taxon>Papilioninae</taxon>
        <taxon>Iphiclides</taxon>
    </lineage>
</organism>
<evidence type="ECO:0000313" key="3">
    <source>
        <dbReference type="EMBL" id="CAH2045993.1"/>
    </source>
</evidence>
<proteinExistence type="predicted"/>
<feature type="region of interest" description="Disordered" evidence="1">
    <location>
        <begin position="235"/>
        <end position="297"/>
    </location>
</feature>
<evidence type="ECO:0000313" key="4">
    <source>
        <dbReference type="Proteomes" id="UP000837857"/>
    </source>
</evidence>
<feature type="signal peptide" evidence="2">
    <location>
        <begin position="1"/>
        <end position="17"/>
    </location>
</feature>
<gene>
    <name evidence="3" type="ORF">IPOD504_LOCUS5322</name>
</gene>
<dbReference type="Proteomes" id="UP000837857">
    <property type="component" value="Chromosome 16"/>
</dbReference>
<feature type="compositionally biased region" description="Polar residues" evidence="1">
    <location>
        <begin position="249"/>
        <end position="262"/>
    </location>
</feature>
<feature type="non-terminal residue" evidence="3">
    <location>
        <position position="1"/>
    </location>
</feature>
<name>A0ABN8I8Z1_9NEOP</name>
<feature type="chain" id="PRO_5045394323" evidence="2">
    <location>
        <begin position="18"/>
        <end position="556"/>
    </location>
</feature>
<dbReference type="EMBL" id="OW152828">
    <property type="protein sequence ID" value="CAH2045993.1"/>
    <property type="molecule type" value="Genomic_DNA"/>
</dbReference>
<accession>A0ABN8I8Z1</accession>
<reference evidence="3" key="1">
    <citation type="submission" date="2022-03" db="EMBL/GenBank/DDBJ databases">
        <authorList>
            <person name="Martin H S."/>
        </authorList>
    </citation>
    <scope>NUCLEOTIDE SEQUENCE</scope>
</reference>
<protein>
    <submittedName>
        <fullName evidence="3">Uncharacterized protein</fullName>
    </submittedName>
</protein>
<sequence>MPTQLTFVFLYVIHLSAYTFQTMVGEVVSSRVAGDAPRSALAAQSRCERREFRTNDQSTTTATMVYESDFYTTRRPYRPSSYSVTRPTLGDWEKVPFVPRPSLVPDPVTAFGRRGRSGARPSLLDPVARQNIAPKPESKLAPLAPYVSPREQTRERVLAAVGQRERAFESDPLGTPRDHMDVLLAHAHGRPLHAPRRHPVGVGVGGARVLRARLLQTPRHYVVVDREPLPRRAEEQYSYSYSSSSERSTGSGLPQRSSYSSTVERRSGTGPGGYSYSSERTSNLGGPGGYSYSSTSSGRLPYGTTYRHYSYRPLTSVYYLSPLVSYYNVPYVTYIPKLSQAELIYRPQHRALTRLATYPEAPHHVVRVRVRPSVILRELDRIAYRRRPALAVSAVDDFFRSESTKSFEDETRRIRADTAALLHRARSVVPRAKSVAPLDTIYSYSYGEPVPYRFSNDAYVAKLLLPLRSVTDSIHSISFYNEPAKKFTGRGHLACVHYSGNRAFSNRRPLYKELSIRDDVNLLSFYAKNRLAAAGLAGEKATAGGAQQQPTAAQCA</sequence>
<feature type="compositionally biased region" description="Low complexity" evidence="1">
    <location>
        <begin position="236"/>
        <end position="248"/>
    </location>
</feature>
<evidence type="ECO:0000256" key="1">
    <source>
        <dbReference type="SAM" id="MobiDB-lite"/>
    </source>
</evidence>
<keyword evidence="4" id="KW-1185">Reference proteome</keyword>
<keyword evidence="2" id="KW-0732">Signal</keyword>